<dbReference type="InterPro" id="IPR022712">
    <property type="entry name" value="Beta_Casp"/>
</dbReference>
<comment type="caution">
    <text evidence="4">The sequence shown here is derived from an EMBL/GenBank/DDBJ whole genome shotgun (WGS) entry which is preliminary data.</text>
</comment>
<dbReference type="RefSeq" id="WP_120198873.1">
    <property type="nucleotide sequence ID" value="NZ_MCIA01000035.1"/>
</dbReference>
<dbReference type="Pfam" id="PF10996">
    <property type="entry name" value="Beta-Casp"/>
    <property type="match status" value="1"/>
</dbReference>
<dbReference type="EMBL" id="MCIA01000035">
    <property type="protein sequence ID" value="RKD28244.1"/>
    <property type="molecule type" value="Genomic_DNA"/>
</dbReference>
<evidence type="ECO:0000259" key="2">
    <source>
        <dbReference type="SMART" id="SM00849"/>
    </source>
</evidence>
<dbReference type="Proteomes" id="UP000284277">
    <property type="component" value="Unassembled WGS sequence"/>
</dbReference>
<evidence type="ECO:0000259" key="3">
    <source>
        <dbReference type="SMART" id="SM01027"/>
    </source>
</evidence>
<feature type="domain" description="Beta-Casp" evidence="3">
    <location>
        <begin position="250"/>
        <end position="379"/>
    </location>
</feature>
<dbReference type="Gene3D" id="3.60.15.10">
    <property type="entry name" value="Ribonuclease Z/Hydroxyacylglutathione hydrolase-like"/>
    <property type="match status" value="1"/>
</dbReference>
<evidence type="ECO:0000256" key="1">
    <source>
        <dbReference type="ARBA" id="ARBA00022801"/>
    </source>
</evidence>
<evidence type="ECO:0000313" key="4">
    <source>
        <dbReference type="EMBL" id="RKD28244.1"/>
    </source>
</evidence>
<dbReference type="OrthoDB" id="9803916at2"/>
<sequence length="533" mass="59443">MKLMFIGAAHEVTGSCHYLETAGLKILVDCGMEQGIDRFQNVELPVSYAEIDYVLLTHAHIDHAGMLPFIYARGFRGRVVSTVATADLCSIMLKDSAHIQEAETDWKNRKAKRAGLPEEEPLYGINDVAGVLKLFISYAYDEKAELEDDLAIRFIDVGHLLGSASIEVWIKEDGNTKKIVFSGDIGNRNKPLIRDPQYIKEADYVVMECTYGDRLHGAIPDHVSVLSDIVQRTLDRGGNVVIPAFAVGRTQELLYMFRRIKAEKWVTGHDGFEVYVDSPLAVEATQVFKDNLVDCYDDETKQLVLKGINPISFPGLKLSVTSEESININSNPKPKVIISAAGMCDAGRIRHHLKHNLWRPACTIVFTGYQSVGTLGRSLLDSAGEVRLFGETIQVEAHIERMEGMSSHADMEGLIDWLKAFENKPQQVFLVHGDDFVCNSFEQLLEKEYGYQVTAPHSGSIYDLSKGVWLVNTEGVEIIRAPELQKKPAGVYGRLFAAGERLLQVIRHNEGGANKDLGKFADQINSLCDKWDR</sequence>
<keyword evidence="5" id="KW-1185">Reference proteome</keyword>
<evidence type="ECO:0000313" key="5">
    <source>
        <dbReference type="Proteomes" id="UP000284277"/>
    </source>
</evidence>
<dbReference type="SUPFAM" id="SSF56281">
    <property type="entry name" value="Metallo-hydrolase/oxidoreductase"/>
    <property type="match status" value="1"/>
</dbReference>
<dbReference type="PANTHER" id="PTHR11203:SF37">
    <property type="entry name" value="INTEGRATOR COMPLEX SUBUNIT 11"/>
    <property type="match status" value="1"/>
</dbReference>
<dbReference type="InterPro" id="IPR001279">
    <property type="entry name" value="Metallo-B-lactamas"/>
</dbReference>
<keyword evidence="1 4" id="KW-0378">Hydrolase</keyword>
<dbReference type="GO" id="GO:0004521">
    <property type="term" value="F:RNA endonuclease activity"/>
    <property type="evidence" value="ECO:0007669"/>
    <property type="project" value="TreeGrafter"/>
</dbReference>
<gene>
    <name evidence="4" type="ORF">BET01_11995</name>
</gene>
<organism evidence="4 5">
    <name type="scientific">Lacrimispora algidixylanolytica</name>
    <dbReference type="NCBI Taxonomy" id="94868"/>
    <lineage>
        <taxon>Bacteria</taxon>
        <taxon>Bacillati</taxon>
        <taxon>Bacillota</taxon>
        <taxon>Clostridia</taxon>
        <taxon>Lachnospirales</taxon>
        <taxon>Lachnospiraceae</taxon>
        <taxon>Lacrimispora</taxon>
    </lineage>
</organism>
<dbReference type="CDD" id="cd16295">
    <property type="entry name" value="TTHA0252-CPSF-like_MBL-fold"/>
    <property type="match status" value="1"/>
</dbReference>
<dbReference type="Pfam" id="PF00753">
    <property type="entry name" value="Lactamase_B"/>
    <property type="match status" value="1"/>
</dbReference>
<feature type="domain" description="Metallo-beta-lactamase" evidence="2">
    <location>
        <begin position="13"/>
        <end position="222"/>
    </location>
</feature>
<dbReference type="Gene3D" id="3.40.50.10890">
    <property type="match status" value="1"/>
</dbReference>
<name>A0A419SST4_9FIRM</name>
<dbReference type="Pfam" id="PF07521">
    <property type="entry name" value="RMMBL"/>
    <property type="match status" value="1"/>
</dbReference>
<dbReference type="InterPro" id="IPR050698">
    <property type="entry name" value="MBL"/>
</dbReference>
<dbReference type="SMART" id="SM00849">
    <property type="entry name" value="Lactamase_B"/>
    <property type="match status" value="1"/>
</dbReference>
<dbReference type="SMART" id="SM01027">
    <property type="entry name" value="Beta-Casp"/>
    <property type="match status" value="1"/>
</dbReference>
<protein>
    <submittedName>
        <fullName evidence="4">MBL fold hydrolase</fullName>
    </submittedName>
</protein>
<dbReference type="AlphaFoldDB" id="A0A419SST4"/>
<accession>A0A419SST4</accession>
<dbReference type="InterPro" id="IPR011108">
    <property type="entry name" value="RMMBL"/>
</dbReference>
<dbReference type="InterPro" id="IPR036866">
    <property type="entry name" value="RibonucZ/Hydroxyglut_hydro"/>
</dbReference>
<proteinExistence type="predicted"/>
<dbReference type="GO" id="GO:0016787">
    <property type="term" value="F:hydrolase activity"/>
    <property type="evidence" value="ECO:0007669"/>
    <property type="project" value="UniProtKB-KW"/>
</dbReference>
<dbReference type="PANTHER" id="PTHR11203">
    <property type="entry name" value="CLEAVAGE AND POLYADENYLATION SPECIFICITY FACTOR FAMILY MEMBER"/>
    <property type="match status" value="1"/>
</dbReference>
<reference evidence="4 5" key="1">
    <citation type="submission" date="2016-08" db="EMBL/GenBank/DDBJ databases">
        <title>A new outlook on sporulation: Clostridium algidixylanolyticum.</title>
        <authorList>
            <person name="Poppleton D.I."/>
            <person name="Gribaldo S."/>
        </authorList>
    </citation>
    <scope>NUCLEOTIDE SEQUENCE [LARGE SCALE GENOMIC DNA]</scope>
    <source>
        <strain evidence="4 5">SPL73</strain>
    </source>
</reference>